<dbReference type="PANTHER" id="PTHR35004">
    <property type="entry name" value="TRANSPOSASE RV3428C-RELATED"/>
    <property type="match status" value="1"/>
</dbReference>
<dbReference type="Gene3D" id="1.10.10.60">
    <property type="entry name" value="Homeodomain-like"/>
    <property type="match status" value="1"/>
</dbReference>
<reference evidence="3" key="1">
    <citation type="submission" date="2024-05" db="EMBL/GenBank/DDBJ databases">
        <title>Alkalihalobacillus sp. strain MEB203 novel alkaliphilic bacterium from Lonar Lake, India.</title>
        <authorList>
            <person name="Joshi A."/>
            <person name="Thite S."/>
            <person name="Mengade P."/>
        </authorList>
    </citation>
    <scope>NUCLEOTIDE SEQUENCE</scope>
    <source>
        <strain evidence="3">MEB 203</strain>
    </source>
</reference>
<evidence type="ECO:0000313" key="4">
    <source>
        <dbReference type="Proteomes" id="UP001148125"/>
    </source>
</evidence>
<protein>
    <submittedName>
        <fullName evidence="3">IS21 family transposase</fullName>
    </submittedName>
</protein>
<keyword evidence="4" id="KW-1185">Reference proteome</keyword>
<sequence length="506" mass="59341">MAQFYNIKFLKEVEGLSQRQIATKLGISRNTVSKYLKQNQAPTTIHRKNTYSHKELSDETKRVIPIIDQWLEDDLKRWGKQKHTAARIYRRLVEEYDFKGSESNTRKLVRKRKKKLQDAYIPLEFQLGHQFQFDWGEADVTLQGQTKRIFLFCAQLSASRLRFVRAYLHEKQEAFLDGFVHAFEFFGGVPTEGLFDNLRTAVVKVLQGRDRLEQETFLALQAHYLFKAEFCNVRSGNEKGRVEGTVGYIRRNALVPYPTVQSIDELNEYLIDWCLAEAKRKKVPGSQETVFELWEKEKEYFHPLPDSQFEACKLVSCQVNKTSLITVETNQYSVPSRYVGQSVWTKIFVDRVIVMAQNQVIAEHKRSYERNQMVTELDHYLEILLKKPRAIRDAHAFHSSDIPDVFRRFHRKMREQEGSVGDRKFIRLLLLHREIGMDKLTTALLEAEETKVYRYEVVHEIIQRLTNNTLNVHQLSNEKAPTNLLNYKVQKANIAKFRQLTGGQMQ</sequence>
<evidence type="ECO:0000259" key="2">
    <source>
        <dbReference type="PROSITE" id="PS50994"/>
    </source>
</evidence>
<dbReference type="PROSITE" id="PS50994">
    <property type="entry name" value="INTEGRASE"/>
    <property type="match status" value="1"/>
</dbReference>
<evidence type="ECO:0000313" key="3">
    <source>
        <dbReference type="EMBL" id="MDE5416358.1"/>
    </source>
</evidence>
<feature type="domain" description="Integrase catalytic" evidence="2">
    <location>
        <begin position="118"/>
        <end position="298"/>
    </location>
</feature>
<dbReference type="PANTHER" id="PTHR35004:SF7">
    <property type="entry name" value="INTEGRASE PROTEIN"/>
    <property type="match status" value="1"/>
</dbReference>
<accession>A0ABT5VLP6</accession>
<dbReference type="PROSITE" id="PS50943">
    <property type="entry name" value="HTH_CROC1"/>
    <property type="match status" value="1"/>
</dbReference>
<dbReference type="Pfam" id="PF22483">
    <property type="entry name" value="Mu-transpos_C_2"/>
    <property type="match status" value="1"/>
</dbReference>
<dbReference type="RefSeq" id="WP_275120948.1">
    <property type="nucleotide sequence ID" value="NZ_JAOTPO010000040.1"/>
</dbReference>
<name>A0ABT5VLP6_9BACI</name>
<proteinExistence type="predicted"/>
<feature type="domain" description="HTH cro/C1-type" evidence="1">
    <location>
        <begin position="7"/>
        <end position="43"/>
    </location>
</feature>
<gene>
    <name evidence="3" type="primary">istA</name>
    <name evidence="3" type="ORF">N7Z68_24110</name>
</gene>
<dbReference type="Proteomes" id="UP001148125">
    <property type="component" value="Unassembled WGS sequence"/>
</dbReference>
<dbReference type="InterPro" id="IPR009057">
    <property type="entry name" value="Homeodomain-like_sf"/>
</dbReference>
<evidence type="ECO:0000259" key="1">
    <source>
        <dbReference type="PROSITE" id="PS50943"/>
    </source>
</evidence>
<dbReference type="InterPro" id="IPR001584">
    <property type="entry name" value="Integrase_cat-core"/>
</dbReference>
<organism evidence="3 4">
    <name type="scientific">Alkalihalobacterium chitinilyticum</name>
    <dbReference type="NCBI Taxonomy" id="2980103"/>
    <lineage>
        <taxon>Bacteria</taxon>
        <taxon>Bacillati</taxon>
        <taxon>Bacillota</taxon>
        <taxon>Bacilli</taxon>
        <taxon>Bacillales</taxon>
        <taxon>Bacillaceae</taxon>
        <taxon>Alkalihalobacterium</taxon>
    </lineage>
</organism>
<dbReference type="SUPFAM" id="SSF46689">
    <property type="entry name" value="Homeodomain-like"/>
    <property type="match status" value="1"/>
</dbReference>
<dbReference type="EMBL" id="JAOTPO010000040">
    <property type="protein sequence ID" value="MDE5416358.1"/>
    <property type="molecule type" value="Genomic_DNA"/>
</dbReference>
<comment type="caution">
    <text evidence="3">The sequence shown here is derived from an EMBL/GenBank/DDBJ whole genome shotgun (WGS) entry which is preliminary data.</text>
</comment>
<dbReference type="InterPro" id="IPR001387">
    <property type="entry name" value="Cro/C1-type_HTH"/>
</dbReference>
<dbReference type="Pfam" id="PF13384">
    <property type="entry name" value="HTH_23"/>
    <property type="match status" value="1"/>
</dbReference>
<dbReference type="NCBIfam" id="NF033546">
    <property type="entry name" value="transpos_IS21"/>
    <property type="match status" value="1"/>
</dbReference>
<dbReference type="InterPro" id="IPR054353">
    <property type="entry name" value="IstA-like_C"/>
</dbReference>
<dbReference type="CDD" id="cd00093">
    <property type="entry name" value="HTH_XRE"/>
    <property type="match status" value="1"/>
</dbReference>